<evidence type="ECO:0000313" key="3">
    <source>
        <dbReference type="Proteomes" id="UP000747110"/>
    </source>
</evidence>
<evidence type="ECO:0000259" key="1">
    <source>
        <dbReference type="Pfam" id="PF25597"/>
    </source>
</evidence>
<dbReference type="OrthoDB" id="6776856at2759"/>
<dbReference type="EMBL" id="BNCP01000018">
    <property type="protein sequence ID" value="GIL80329.1"/>
    <property type="molecule type" value="Genomic_DNA"/>
</dbReference>
<organism evidence="2 3">
    <name type="scientific">Volvox reticuliferus</name>
    <dbReference type="NCBI Taxonomy" id="1737510"/>
    <lineage>
        <taxon>Eukaryota</taxon>
        <taxon>Viridiplantae</taxon>
        <taxon>Chlorophyta</taxon>
        <taxon>core chlorophytes</taxon>
        <taxon>Chlorophyceae</taxon>
        <taxon>CS clade</taxon>
        <taxon>Chlamydomonadales</taxon>
        <taxon>Volvocaceae</taxon>
        <taxon>Volvox</taxon>
    </lineage>
</organism>
<feature type="domain" description="Retroviral polymerase SH3-like" evidence="1">
    <location>
        <begin position="46"/>
        <end position="102"/>
    </location>
</feature>
<dbReference type="PANTHER" id="PTHR42648">
    <property type="entry name" value="TRANSPOSASE, PUTATIVE-RELATED"/>
    <property type="match status" value="1"/>
</dbReference>
<protein>
    <recommendedName>
        <fullName evidence="1">Retroviral polymerase SH3-like domain-containing protein</fullName>
    </recommendedName>
</protein>
<proteinExistence type="predicted"/>
<feature type="non-terminal residue" evidence="2">
    <location>
        <position position="1"/>
    </location>
</feature>
<sequence>QQLWAEAPVTVNYLRNISPVTGTKVTPHEAFMGTKPDISHLRVFGCAAYTHVPKEKHNKLQPMSRKGIFVGYEHGGHYRILFDNSSITKHSAVRFDETAIGNSHMESVWTLMTMRRRLTMMLGW</sequence>
<gene>
    <name evidence="2" type="ORF">Vretifemale_9560</name>
</gene>
<evidence type="ECO:0000313" key="2">
    <source>
        <dbReference type="EMBL" id="GIL80329.1"/>
    </source>
</evidence>
<dbReference type="AlphaFoldDB" id="A0A8J4CEQ5"/>
<dbReference type="Proteomes" id="UP000747110">
    <property type="component" value="Unassembled WGS sequence"/>
</dbReference>
<dbReference type="Pfam" id="PF25597">
    <property type="entry name" value="SH3_retrovirus"/>
    <property type="match status" value="1"/>
</dbReference>
<accession>A0A8J4CEQ5</accession>
<name>A0A8J4CEQ5_9CHLO</name>
<dbReference type="InterPro" id="IPR039537">
    <property type="entry name" value="Retrotran_Ty1/copia-like"/>
</dbReference>
<comment type="caution">
    <text evidence="2">The sequence shown here is derived from an EMBL/GenBank/DDBJ whole genome shotgun (WGS) entry which is preliminary data.</text>
</comment>
<reference evidence="2" key="1">
    <citation type="journal article" date="2021" name="Proc. Natl. Acad. Sci. U.S.A.">
        <title>Three genomes in the algal genus Volvox reveal the fate of a haploid sex-determining region after a transition to homothallism.</title>
        <authorList>
            <person name="Yamamoto K."/>
            <person name="Hamaji T."/>
            <person name="Kawai-Toyooka H."/>
            <person name="Matsuzaki R."/>
            <person name="Takahashi F."/>
            <person name="Nishimura Y."/>
            <person name="Kawachi M."/>
            <person name="Noguchi H."/>
            <person name="Minakuchi Y."/>
            <person name="Umen J.G."/>
            <person name="Toyoda A."/>
            <person name="Nozaki H."/>
        </authorList>
    </citation>
    <scope>NUCLEOTIDE SEQUENCE</scope>
    <source>
        <strain evidence="2">NIES-3786</strain>
    </source>
</reference>
<dbReference type="InterPro" id="IPR057670">
    <property type="entry name" value="SH3_retrovirus"/>
</dbReference>
<dbReference type="PANTHER" id="PTHR42648:SF28">
    <property type="entry name" value="TRANSPOSON-ENCODED PROTEIN WITH RIBONUCLEASE H-LIKE AND RETROVIRUS ZINC FINGER-LIKE DOMAINS"/>
    <property type="match status" value="1"/>
</dbReference>
<keyword evidence="3" id="KW-1185">Reference proteome</keyword>